<feature type="region of interest" description="Disordered" evidence="1">
    <location>
        <begin position="417"/>
        <end position="508"/>
    </location>
</feature>
<dbReference type="GO" id="GO:0003676">
    <property type="term" value="F:nucleic acid binding"/>
    <property type="evidence" value="ECO:0007669"/>
    <property type="project" value="InterPro"/>
</dbReference>
<feature type="region of interest" description="Disordered" evidence="1">
    <location>
        <begin position="1"/>
        <end position="35"/>
    </location>
</feature>
<dbReference type="Proteomes" id="UP001064489">
    <property type="component" value="Chromosome 2"/>
</dbReference>
<protein>
    <recommendedName>
        <fullName evidence="2">RNase H type-1 domain-containing protein</fullName>
    </recommendedName>
</protein>
<dbReference type="Pfam" id="PF13456">
    <property type="entry name" value="RVT_3"/>
    <property type="match status" value="1"/>
</dbReference>
<evidence type="ECO:0000259" key="2">
    <source>
        <dbReference type="Pfam" id="PF13456"/>
    </source>
</evidence>
<organism evidence="3 4">
    <name type="scientific">Acer negundo</name>
    <name type="common">Box elder</name>
    <dbReference type="NCBI Taxonomy" id="4023"/>
    <lineage>
        <taxon>Eukaryota</taxon>
        <taxon>Viridiplantae</taxon>
        <taxon>Streptophyta</taxon>
        <taxon>Embryophyta</taxon>
        <taxon>Tracheophyta</taxon>
        <taxon>Spermatophyta</taxon>
        <taxon>Magnoliopsida</taxon>
        <taxon>eudicotyledons</taxon>
        <taxon>Gunneridae</taxon>
        <taxon>Pentapetalae</taxon>
        <taxon>rosids</taxon>
        <taxon>malvids</taxon>
        <taxon>Sapindales</taxon>
        <taxon>Sapindaceae</taxon>
        <taxon>Hippocastanoideae</taxon>
        <taxon>Acereae</taxon>
        <taxon>Acer</taxon>
    </lineage>
</organism>
<proteinExistence type="predicted"/>
<dbReference type="InterPro" id="IPR044730">
    <property type="entry name" value="RNase_H-like_dom_plant"/>
</dbReference>
<reference evidence="3" key="2">
    <citation type="submission" date="2023-02" db="EMBL/GenBank/DDBJ databases">
        <authorList>
            <person name="Swenson N.G."/>
            <person name="Wegrzyn J.L."/>
            <person name="Mcevoy S.L."/>
        </authorList>
    </citation>
    <scope>NUCLEOTIDE SEQUENCE</scope>
    <source>
        <strain evidence="3">91603</strain>
        <tissue evidence="3">Leaf</tissue>
    </source>
</reference>
<feature type="domain" description="RNase H type-1" evidence="2">
    <location>
        <begin position="183"/>
        <end position="263"/>
    </location>
</feature>
<name>A0AAD5IDQ4_ACENE</name>
<feature type="compositionally biased region" description="Low complexity" evidence="1">
    <location>
        <begin position="421"/>
        <end position="436"/>
    </location>
</feature>
<evidence type="ECO:0000256" key="1">
    <source>
        <dbReference type="SAM" id="MobiDB-lite"/>
    </source>
</evidence>
<gene>
    <name evidence="3" type="ORF">LWI28_008408</name>
</gene>
<dbReference type="InterPro" id="IPR053151">
    <property type="entry name" value="RNase_H-like"/>
</dbReference>
<dbReference type="CDD" id="cd06222">
    <property type="entry name" value="RNase_H_like"/>
    <property type="match status" value="1"/>
</dbReference>
<dbReference type="PANTHER" id="PTHR47723">
    <property type="entry name" value="OS05G0353850 PROTEIN"/>
    <property type="match status" value="1"/>
</dbReference>
<reference evidence="3" key="1">
    <citation type="journal article" date="2022" name="Plant J.">
        <title>Strategies of tolerance reflected in two North American maple genomes.</title>
        <authorList>
            <person name="McEvoy S.L."/>
            <person name="Sezen U.U."/>
            <person name="Trouern-Trend A."/>
            <person name="McMahon S.M."/>
            <person name="Schaberg P.G."/>
            <person name="Yang J."/>
            <person name="Wegrzyn J.L."/>
            <person name="Swenson N.G."/>
        </authorList>
    </citation>
    <scope>NUCLEOTIDE SEQUENCE</scope>
    <source>
        <strain evidence="3">91603</strain>
    </source>
</reference>
<dbReference type="InterPro" id="IPR002156">
    <property type="entry name" value="RNaseH_domain"/>
</dbReference>
<dbReference type="AlphaFoldDB" id="A0AAD5IDQ4"/>
<sequence length="508" mass="55692">MKVYTSNVTREESGGSVGKPNNREKNDIMPTEERCEVSKNKGTYLTSLPLVTDIITDNQVQKNTDKGIEKVPVGDMVAIEEVGIYLEEPLATMEQSNYNQMDGGRDPGNSEKKSVRRWKRVARGSLCSVQQDGLDCKDTKRKNTSDLMEEVTEAKKLNSSTILVAFYPRLRSIAPPSGCLKLNSDVSVRNGKDSIGIGAVIRDSSGKVVVAISKQIIGKPLVELVELMALRECLLLAKRNNLVVNYAEVDASSAVSMVNSNTSNLDCKPKPKTKVSSCRLPPFRHQEHCAAAAVVVANSQLSSSQEVSPNRDHSSSLFILDIFGNFGGDVRAVVIKIIPEKISVEEFFKQPTQSNCATHGEISQANQVPVTDNHVHMTGIADNLQLVKEIQSTIKTELDDIQTKVNFLYDKFSLAEDKNPHNNLHNTSSHHNSMHNIPPNPTPPLPSSRPLSNPTNQHPTIKVSSNNTRTLPQHEQTISKSTPSWMKAPSELSLEDGNAPDLPSGRSS</sequence>
<feature type="compositionally biased region" description="Basic and acidic residues" evidence="1">
    <location>
        <begin position="21"/>
        <end position="35"/>
    </location>
</feature>
<keyword evidence="4" id="KW-1185">Reference proteome</keyword>
<dbReference type="PANTHER" id="PTHR47723:SF19">
    <property type="entry name" value="POLYNUCLEOTIDYL TRANSFERASE, RIBONUCLEASE H-LIKE SUPERFAMILY PROTEIN"/>
    <property type="match status" value="1"/>
</dbReference>
<comment type="caution">
    <text evidence="3">The sequence shown here is derived from an EMBL/GenBank/DDBJ whole genome shotgun (WGS) entry which is preliminary data.</text>
</comment>
<dbReference type="GO" id="GO:0004523">
    <property type="term" value="F:RNA-DNA hybrid ribonuclease activity"/>
    <property type="evidence" value="ECO:0007669"/>
    <property type="project" value="InterPro"/>
</dbReference>
<feature type="compositionally biased region" description="Polar residues" evidence="1">
    <location>
        <begin position="457"/>
        <end position="484"/>
    </location>
</feature>
<evidence type="ECO:0000313" key="4">
    <source>
        <dbReference type="Proteomes" id="UP001064489"/>
    </source>
</evidence>
<accession>A0AAD5IDQ4</accession>
<feature type="compositionally biased region" description="Pro residues" evidence="1">
    <location>
        <begin position="438"/>
        <end position="447"/>
    </location>
</feature>
<evidence type="ECO:0000313" key="3">
    <source>
        <dbReference type="EMBL" id="KAI9160476.1"/>
    </source>
</evidence>
<dbReference type="EMBL" id="JAJSOW010000106">
    <property type="protein sequence ID" value="KAI9160476.1"/>
    <property type="molecule type" value="Genomic_DNA"/>
</dbReference>